<keyword evidence="1" id="KW-0812">Transmembrane</keyword>
<evidence type="ECO:0000256" key="1">
    <source>
        <dbReference type="SAM" id="Phobius"/>
    </source>
</evidence>
<dbReference type="RefSeq" id="WP_344911947.1">
    <property type="nucleotide sequence ID" value="NZ_BAABDL010000085.1"/>
</dbReference>
<accession>A0ABP7VN57</accession>
<organism evidence="2 3">
    <name type="scientific">Amphibacillus indicireducens</name>
    <dbReference type="NCBI Taxonomy" id="1076330"/>
    <lineage>
        <taxon>Bacteria</taxon>
        <taxon>Bacillati</taxon>
        <taxon>Bacillota</taxon>
        <taxon>Bacilli</taxon>
        <taxon>Bacillales</taxon>
        <taxon>Bacillaceae</taxon>
        <taxon>Amphibacillus</taxon>
    </lineage>
</organism>
<dbReference type="Proteomes" id="UP001501734">
    <property type="component" value="Unassembled WGS sequence"/>
</dbReference>
<keyword evidence="3" id="KW-1185">Reference proteome</keyword>
<keyword evidence="1" id="KW-1133">Transmembrane helix</keyword>
<dbReference type="Pfam" id="PF09527">
    <property type="entry name" value="ATPase_gene1"/>
    <property type="match status" value="1"/>
</dbReference>
<gene>
    <name evidence="2" type="ORF">GCM10022410_15600</name>
</gene>
<dbReference type="EMBL" id="BAABDL010000085">
    <property type="protein sequence ID" value="GAA4070892.1"/>
    <property type="molecule type" value="Genomic_DNA"/>
</dbReference>
<evidence type="ECO:0008006" key="4">
    <source>
        <dbReference type="Google" id="ProtNLM"/>
    </source>
</evidence>
<feature type="transmembrane region" description="Helical" evidence="1">
    <location>
        <begin position="54"/>
        <end position="72"/>
    </location>
</feature>
<keyword evidence="1" id="KW-0472">Membrane</keyword>
<evidence type="ECO:0000313" key="3">
    <source>
        <dbReference type="Proteomes" id="UP001501734"/>
    </source>
</evidence>
<protein>
    <recommendedName>
        <fullName evidence="4">AtpZ/AtpI family protein</fullName>
    </recommendedName>
</protein>
<dbReference type="InterPro" id="IPR032820">
    <property type="entry name" value="ATPase_put"/>
</dbReference>
<feature type="transmembrane region" description="Helical" evidence="1">
    <location>
        <begin position="21"/>
        <end position="42"/>
    </location>
</feature>
<evidence type="ECO:0000313" key="2">
    <source>
        <dbReference type="EMBL" id="GAA4070892.1"/>
    </source>
</evidence>
<reference evidence="3" key="1">
    <citation type="journal article" date="2019" name="Int. J. Syst. Evol. Microbiol.">
        <title>The Global Catalogue of Microorganisms (GCM) 10K type strain sequencing project: providing services to taxonomists for standard genome sequencing and annotation.</title>
        <authorList>
            <consortium name="The Broad Institute Genomics Platform"/>
            <consortium name="The Broad Institute Genome Sequencing Center for Infectious Disease"/>
            <person name="Wu L."/>
            <person name="Ma J."/>
        </authorList>
    </citation>
    <scope>NUCLEOTIDE SEQUENCE [LARGE SCALE GENOMIC DNA]</scope>
    <source>
        <strain evidence="3">JCM 17250</strain>
    </source>
</reference>
<name>A0ABP7VN57_9BACI</name>
<sequence>MTEHENGDNKSRQNNDMIRTLAYFSQIGVTMGATVLIGVLIGKYLDDLFGTSPWLLLIFSLLGAGAALKSLFNVPKNKS</sequence>
<proteinExistence type="predicted"/>
<comment type="caution">
    <text evidence="2">The sequence shown here is derived from an EMBL/GenBank/DDBJ whole genome shotgun (WGS) entry which is preliminary data.</text>
</comment>